<evidence type="ECO:0000259" key="2">
    <source>
        <dbReference type="SMART" id="SM00778"/>
    </source>
</evidence>
<gene>
    <name evidence="3" type="ORF">DQK91_16525</name>
</gene>
<dbReference type="CDD" id="cd01029">
    <property type="entry name" value="TOPRIM_primases"/>
    <property type="match status" value="1"/>
</dbReference>
<dbReference type="SUPFAM" id="SSF57783">
    <property type="entry name" value="Zinc beta-ribbon"/>
    <property type="match status" value="1"/>
</dbReference>
<dbReference type="OrthoDB" id="8967890at2"/>
<dbReference type="InterPro" id="IPR036977">
    <property type="entry name" value="DNA_primase_Znf_CHC2"/>
</dbReference>
<sequence>MDILDILRGYGFHPRKEAQTNGGEWVSPCPGCGGSDRFRVWPAQGEGGRFWCRQCGKAGDVIQFYREFEGLGFKEACRKAGVEREYQAPRQSLRERLTRSSASRSGHVQAWEPVRHELPPERWQEKAGGFAAWCASNLEGSRLLLDWLEEARGLRLETIRRFNLGWNPGEKGRDLYRQVTHWGLPFERNERGKERSIWLPVGLTIPVYSCPDSVELVRVKIRRPKRSDGLPADVATPYEDGPGWARQAPYVAVRGSSDHTFVLHPESRVFVVVESELDALLLAQDAGDIAGAVALGSATAKPDATATELLRRAGCILVALDAGKEPGGDPGEAAAWQWWLPQFPNAERWPVPAGKDPNEARLAGVDLREWVLAGLPTALARSVVLENESGASGCEKTRPGAERPSYGPGGGPSERRCDAPGWYHSPEAEEIRRKVQARKARFLAATLPATSEAVQ</sequence>
<dbReference type="GO" id="GO:0006260">
    <property type="term" value="P:DNA replication"/>
    <property type="evidence" value="ECO:0007669"/>
    <property type="project" value="InterPro"/>
</dbReference>
<reference evidence="3 4" key="1">
    <citation type="submission" date="2018-06" db="EMBL/GenBank/DDBJ databases">
        <title>Complete genome of Desulfovibrio marinus P48SEP.</title>
        <authorList>
            <person name="Crispim J.S."/>
            <person name="Vidigal P.M.P."/>
            <person name="Silva L.C.F."/>
            <person name="Araujo L.C."/>
            <person name="Laguardia C.N."/>
            <person name="Dias R.S."/>
            <person name="Sousa M.P."/>
            <person name="Paula S.O."/>
            <person name="Silva C."/>
        </authorList>
    </citation>
    <scope>NUCLEOTIDE SEQUENCE [LARGE SCALE GENOMIC DNA]</scope>
    <source>
        <strain evidence="3 4">P48SEP</strain>
    </source>
</reference>
<dbReference type="GO" id="GO:0003677">
    <property type="term" value="F:DNA binding"/>
    <property type="evidence" value="ECO:0007669"/>
    <property type="project" value="InterPro"/>
</dbReference>
<feature type="region of interest" description="Disordered" evidence="1">
    <location>
        <begin position="388"/>
        <end position="422"/>
    </location>
</feature>
<dbReference type="EMBL" id="QMIF01000012">
    <property type="protein sequence ID" value="TVM32134.1"/>
    <property type="molecule type" value="Genomic_DNA"/>
</dbReference>
<protein>
    <recommendedName>
        <fullName evidence="2">DNA primase/helicase Gp4 N-terminal Bacteriophage T7-like domain-containing protein</fullName>
    </recommendedName>
</protein>
<comment type="caution">
    <text evidence="3">The sequence shown here is derived from an EMBL/GenBank/DDBJ whole genome shotgun (WGS) entry which is preliminary data.</text>
</comment>
<evidence type="ECO:0000313" key="4">
    <source>
        <dbReference type="Proteomes" id="UP000434052"/>
    </source>
</evidence>
<dbReference type="SMART" id="SM00778">
    <property type="entry name" value="Prim_Zn_Ribbon"/>
    <property type="match status" value="1"/>
</dbReference>
<dbReference type="GO" id="GO:0008270">
    <property type="term" value="F:zinc ion binding"/>
    <property type="evidence" value="ECO:0007669"/>
    <property type="project" value="InterPro"/>
</dbReference>
<dbReference type="Gene3D" id="3.90.580.10">
    <property type="entry name" value="Zinc finger, CHC2-type domain"/>
    <property type="match status" value="1"/>
</dbReference>
<dbReference type="Pfam" id="PF08273">
    <property type="entry name" value="Zn_Ribbon_Prim"/>
    <property type="match status" value="1"/>
</dbReference>
<organism evidence="3 4">
    <name type="scientific">Oceanidesulfovibrio marinus</name>
    <dbReference type="NCBI Taxonomy" id="370038"/>
    <lineage>
        <taxon>Bacteria</taxon>
        <taxon>Pseudomonadati</taxon>
        <taxon>Thermodesulfobacteriota</taxon>
        <taxon>Desulfovibrionia</taxon>
        <taxon>Desulfovibrionales</taxon>
        <taxon>Desulfovibrionaceae</taxon>
        <taxon>Oceanidesulfovibrio</taxon>
    </lineage>
</organism>
<accession>A0A6P1ZGP8</accession>
<proteinExistence type="predicted"/>
<dbReference type="Proteomes" id="UP000434052">
    <property type="component" value="Unassembled WGS sequence"/>
</dbReference>
<evidence type="ECO:0000313" key="3">
    <source>
        <dbReference type="EMBL" id="TVM32134.1"/>
    </source>
</evidence>
<dbReference type="AlphaFoldDB" id="A0A6P1ZGP8"/>
<dbReference type="InterPro" id="IPR034154">
    <property type="entry name" value="TOPRIM_DnaG/twinkle"/>
</dbReference>
<name>A0A6P1ZGP8_9BACT</name>
<evidence type="ECO:0000256" key="1">
    <source>
        <dbReference type="SAM" id="MobiDB-lite"/>
    </source>
</evidence>
<feature type="domain" description="DNA primase/helicase Gp4 N-terminal Bacteriophage T7-like" evidence="2">
    <location>
        <begin position="24"/>
        <end position="62"/>
    </location>
</feature>
<dbReference type="GO" id="GO:0004386">
    <property type="term" value="F:helicase activity"/>
    <property type="evidence" value="ECO:0007669"/>
    <property type="project" value="InterPro"/>
</dbReference>
<dbReference type="InterPro" id="IPR013237">
    <property type="entry name" value="Phage_T7_Gp4_N"/>
</dbReference>